<dbReference type="GO" id="GO:0005737">
    <property type="term" value="C:cytoplasm"/>
    <property type="evidence" value="ECO:0007669"/>
    <property type="project" value="TreeGrafter"/>
</dbReference>
<sequence length="208" mass="22210">MTGTQDTGVAQFLPTLEAALNAGITCFQFREKGPNSLQSAAEIEHYARQAQQLCRTYQVPFFIDDRLELALTLQADGLHVGQSDQPWAKIETAKRHGLITGLSCHSAAEIIVCHQQPILDYLGIGPIFPTHSKSDAQSPLGLQQLGDFVSLSERPVVAIGGISLQNIANVAQTGVAGAAVISVITQSSDIAQTVQALKQPWHTGEASL</sequence>
<dbReference type="AlphaFoldDB" id="A0A0R1RY72"/>
<proteinExistence type="inferred from homology"/>
<dbReference type="InterPro" id="IPR022998">
    <property type="entry name" value="ThiamineP_synth_TenI"/>
</dbReference>
<accession>A0A0R1RY72</accession>
<feature type="binding site" evidence="9">
    <location>
        <begin position="181"/>
        <end position="182"/>
    </location>
    <ligand>
        <name>2-[(2R,5Z)-2-carboxy-4-methylthiazol-5(2H)-ylidene]ethyl phosphate</name>
        <dbReference type="ChEBI" id="CHEBI:62899"/>
    </ligand>
</feature>
<dbReference type="InterPro" id="IPR013785">
    <property type="entry name" value="Aldolase_TIM"/>
</dbReference>
<dbReference type="SUPFAM" id="SSF51391">
    <property type="entry name" value="Thiamin phosphate synthase"/>
    <property type="match status" value="1"/>
</dbReference>
<name>A0A0R1RY72_9LACO</name>
<keyword evidence="3 9" id="KW-0479">Metal-binding</keyword>
<keyword evidence="5 9" id="KW-0784">Thiamine biosynthesis</keyword>
<dbReference type="STRING" id="1423747.FC69_GL000174"/>
<dbReference type="FunFam" id="3.20.20.70:FF:000096">
    <property type="entry name" value="Thiamine-phosphate synthase"/>
    <property type="match status" value="1"/>
</dbReference>
<dbReference type="CDD" id="cd00564">
    <property type="entry name" value="TMP_TenI"/>
    <property type="match status" value="1"/>
</dbReference>
<evidence type="ECO:0000256" key="2">
    <source>
        <dbReference type="ARBA" id="ARBA00022679"/>
    </source>
</evidence>
<comment type="function">
    <text evidence="9">Condenses 4-methyl-5-(beta-hydroxyethyl)thiazole monophosphate (THZ-P) and 2-methyl-4-amino-5-hydroxymethyl pyrimidine pyrophosphate (HMP-PP) to form thiamine monophosphate (TMP).</text>
</comment>
<evidence type="ECO:0000313" key="13">
    <source>
        <dbReference type="EMBL" id="KRL61745.1"/>
    </source>
</evidence>
<feature type="binding site" evidence="9">
    <location>
        <position position="65"/>
    </location>
    <ligand>
        <name>Mg(2+)</name>
        <dbReference type="ChEBI" id="CHEBI:18420"/>
    </ligand>
</feature>
<feature type="binding site" evidence="9">
    <location>
        <begin position="130"/>
        <end position="132"/>
    </location>
    <ligand>
        <name>2-[(2R,5Z)-2-carboxy-4-methylthiazol-5(2H)-ylidene]ethyl phosphate</name>
        <dbReference type="ChEBI" id="CHEBI:62899"/>
    </ligand>
</feature>
<evidence type="ECO:0000256" key="11">
    <source>
        <dbReference type="RuleBase" id="RU004253"/>
    </source>
</evidence>
<comment type="catalytic activity">
    <reaction evidence="8 9 10">
        <text>2-[(2R,5Z)-2-carboxy-4-methylthiazol-5(2H)-ylidene]ethyl phosphate + 4-amino-2-methyl-5-(diphosphooxymethyl)pyrimidine + 2 H(+) = thiamine phosphate + CO2 + diphosphate</text>
        <dbReference type="Rhea" id="RHEA:47844"/>
        <dbReference type="ChEBI" id="CHEBI:15378"/>
        <dbReference type="ChEBI" id="CHEBI:16526"/>
        <dbReference type="ChEBI" id="CHEBI:33019"/>
        <dbReference type="ChEBI" id="CHEBI:37575"/>
        <dbReference type="ChEBI" id="CHEBI:57841"/>
        <dbReference type="ChEBI" id="CHEBI:62899"/>
        <dbReference type="EC" id="2.5.1.3"/>
    </reaction>
</comment>
<protein>
    <recommendedName>
        <fullName evidence="9">Thiamine-phosphate synthase</fullName>
        <shortName evidence="9">TP synthase</shortName>
        <shortName evidence="9">TPS</shortName>
        <ecNumber evidence="9">2.5.1.3</ecNumber>
    </recommendedName>
    <alternativeName>
        <fullName evidence="9">Thiamine-phosphate pyrophosphorylase</fullName>
        <shortName evidence="9">TMP pyrophosphorylase</shortName>
        <shortName evidence="9">TMP-PPase</shortName>
    </alternativeName>
</protein>
<evidence type="ECO:0000259" key="12">
    <source>
        <dbReference type="Pfam" id="PF02581"/>
    </source>
</evidence>
<comment type="catalytic activity">
    <reaction evidence="6 9 10">
        <text>4-methyl-5-(2-phosphooxyethyl)-thiazole + 4-amino-2-methyl-5-(diphosphooxymethyl)pyrimidine + H(+) = thiamine phosphate + diphosphate</text>
        <dbReference type="Rhea" id="RHEA:22328"/>
        <dbReference type="ChEBI" id="CHEBI:15378"/>
        <dbReference type="ChEBI" id="CHEBI:33019"/>
        <dbReference type="ChEBI" id="CHEBI:37575"/>
        <dbReference type="ChEBI" id="CHEBI:57841"/>
        <dbReference type="ChEBI" id="CHEBI:58296"/>
        <dbReference type="EC" id="2.5.1.3"/>
    </reaction>
</comment>
<dbReference type="PANTHER" id="PTHR20857">
    <property type="entry name" value="THIAMINE-PHOSPHATE PYROPHOSPHORYLASE"/>
    <property type="match status" value="1"/>
</dbReference>
<feature type="binding site" evidence="9">
    <location>
        <position position="133"/>
    </location>
    <ligand>
        <name>4-amino-2-methyl-5-(diphosphooxymethyl)pyrimidine</name>
        <dbReference type="ChEBI" id="CHEBI:57841"/>
    </ligand>
</feature>
<dbReference type="InterPro" id="IPR036206">
    <property type="entry name" value="ThiamineP_synth_sf"/>
</dbReference>
<dbReference type="UniPathway" id="UPA00060">
    <property type="reaction ID" value="UER00141"/>
</dbReference>
<dbReference type="GO" id="GO:0000287">
    <property type="term" value="F:magnesium ion binding"/>
    <property type="evidence" value="ECO:0007669"/>
    <property type="project" value="UniProtKB-UniRule"/>
</dbReference>
<comment type="cofactor">
    <cofactor evidence="9">
        <name>Mg(2+)</name>
        <dbReference type="ChEBI" id="CHEBI:18420"/>
    </cofactor>
    <text evidence="9">Binds 1 Mg(2+) ion per subunit.</text>
</comment>
<dbReference type="GO" id="GO:0009228">
    <property type="term" value="P:thiamine biosynthetic process"/>
    <property type="evidence" value="ECO:0007669"/>
    <property type="project" value="UniProtKB-KW"/>
</dbReference>
<organism evidence="13 14">
    <name type="scientific">Latilactobacillus fuchuensis DSM 14340 = JCM 11249</name>
    <dbReference type="NCBI Taxonomy" id="1423747"/>
    <lineage>
        <taxon>Bacteria</taxon>
        <taxon>Bacillati</taxon>
        <taxon>Bacillota</taxon>
        <taxon>Bacilli</taxon>
        <taxon>Lactobacillales</taxon>
        <taxon>Lactobacillaceae</taxon>
        <taxon>Latilactobacillus</taxon>
    </lineage>
</organism>
<keyword evidence="2 9" id="KW-0808">Transferase</keyword>
<evidence type="ECO:0000256" key="1">
    <source>
        <dbReference type="ARBA" id="ARBA00005165"/>
    </source>
</evidence>
<dbReference type="Gene3D" id="3.20.20.70">
    <property type="entry name" value="Aldolase class I"/>
    <property type="match status" value="1"/>
</dbReference>
<dbReference type="GO" id="GO:0009229">
    <property type="term" value="P:thiamine diphosphate biosynthetic process"/>
    <property type="evidence" value="ECO:0007669"/>
    <property type="project" value="UniProtKB-UniRule"/>
</dbReference>
<keyword evidence="4 9" id="KW-0460">Magnesium</keyword>
<evidence type="ECO:0000256" key="9">
    <source>
        <dbReference type="HAMAP-Rule" id="MF_00097"/>
    </source>
</evidence>
<comment type="catalytic activity">
    <reaction evidence="7 9 10">
        <text>2-(2-carboxy-4-methylthiazol-5-yl)ethyl phosphate + 4-amino-2-methyl-5-(diphosphooxymethyl)pyrimidine + 2 H(+) = thiamine phosphate + CO2 + diphosphate</text>
        <dbReference type="Rhea" id="RHEA:47848"/>
        <dbReference type="ChEBI" id="CHEBI:15378"/>
        <dbReference type="ChEBI" id="CHEBI:16526"/>
        <dbReference type="ChEBI" id="CHEBI:33019"/>
        <dbReference type="ChEBI" id="CHEBI:37575"/>
        <dbReference type="ChEBI" id="CHEBI:57841"/>
        <dbReference type="ChEBI" id="CHEBI:62890"/>
        <dbReference type="EC" id="2.5.1.3"/>
    </reaction>
</comment>
<evidence type="ECO:0000256" key="7">
    <source>
        <dbReference type="ARBA" id="ARBA00047851"/>
    </source>
</evidence>
<evidence type="ECO:0000256" key="3">
    <source>
        <dbReference type="ARBA" id="ARBA00022723"/>
    </source>
</evidence>
<comment type="pathway">
    <text evidence="1 9 11">Cofactor biosynthesis; thiamine diphosphate biosynthesis; thiamine phosphate from 4-amino-2-methyl-5-diphosphomethylpyrimidine and 4-methyl-5-(2-phosphoethyl)-thiazole: step 1/1.</text>
</comment>
<feature type="domain" description="Thiamine phosphate synthase/TenI" evidence="12">
    <location>
        <begin position="2"/>
        <end position="184"/>
    </location>
</feature>
<evidence type="ECO:0000256" key="8">
    <source>
        <dbReference type="ARBA" id="ARBA00047883"/>
    </source>
</evidence>
<gene>
    <name evidence="9" type="primary">thiE</name>
    <name evidence="13" type="ORF">FC69_GL000174</name>
</gene>
<dbReference type="PANTHER" id="PTHR20857:SF15">
    <property type="entry name" value="THIAMINE-PHOSPHATE SYNTHASE"/>
    <property type="match status" value="1"/>
</dbReference>
<dbReference type="PATRIC" id="fig|1423747.3.peg.180"/>
<evidence type="ECO:0000313" key="14">
    <source>
        <dbReference type="Proteomes" id="UP000051264"/>
    </source>
</evidence>
<evidence type="ECO:0000256" key="10">
    <source>
        <dbReference type="RuleBase" id="RU003826"/>
    </source>
</evidence>
<dbReference type="HAMAP" id="MF_00097">
    <property type="entry name" value="TMP_synthase"/>
    <property type="match status" value="1"/>
</dbReference>
<dbReference type="eggNOG" id="COG0352">
    <property type="taxonomic scope" value="Bacteria"/>
</dbReference>
<feature type="binding site" evidence="9">
    <location>
        <begin position="28"/>
        <end position="32"/>
    </location>
    <ligand>
        <name>4-amino-2-methyl-5-(diphosphooxymethyl)pyrimidine</name>
        <dbReference type="ChEBI" id="CHEBI:57841"/>
    </ligand>
</feature>
<dbReference type="InterPro" id="IPR034291">
    <property type="entry name" value="TMP_synthase"/>
</dbReference>
<dbReference type="EC" id="2.5.1.3" evidence="9"/>
<dbReference type="GO" id="GO:0004789">
    <property type="term" value="F:thiamine-phosphate diphosphorylase activity"/>
    <property type="evidence" value="ECO:0007669"/>
    <property type="project" value="UniProtKB-UniRule"/>
</dbReference>
<dbReference type="Pfam" id="PF02581">
    <property type="entry name" value="TMP-TENI"/>
    <property type="match status" value="1"/>
</dbReference>
<evidence type="ECO:0000256" key="6">
    <source>
        <dbReference type="ARBA" id="ARBA00047334"/>
    </source>
</evidence>
<dbReference type="NCBIfam" id="TIGR00693">
    <property type="entry name" value="thiE"/>
    <property type="match status" value="1"/>
</dbReference>
<comment type="similarity">
    <text evidence="9 10">Belongs to the thiamine-phosphate synthase family.</text>
</comment>
<comment type="caution">
    <text evidence="13">The sequence shown here is derived from an EMBL/GenBank/DDBJ whole genome shotgun (WGS) entry which is preliminary data.</text>
</comment>
<feature type="binding site" evidence="9">
    <location>
        <position position="84"/>
    </location>
    <ligand>
        <name>Mg(2+)</name>
        <dbReference type="ChEBI" id="CHEBI:18420"/>
    </ligand>
</feature>
<dbReference type="Proteomes" id="UP000051264">
    <property type="component" value="Unassembled WGS sequence"/>
</dbReference>
<reference evidence="13 14" key="1">
    <citation type="journal article" date="2015" name="Genome Announc.">
        <title>Expanding the biotechnology potential of lactobacilli through comparative genomics of 213 strains and associated genera.</title>
        <authorList>
            <person name="Sun Z."/>
            <person name="Harris H.M."/>
            <person name="McCann A."/>
            <person name="Guo C."/>
            <person name="Argimon S."/>
            <person name="Zhang W."/>
            <person name="Yang X."/>
            <person name="Jeffery I.B."/>
            <person name="Cooney J.C."/>
            <person name="Kagawa T.F."/>
            <person name="Liu W."/>
            <person name="Song Y."/>
            <person name="Salvetti E."/>
            <person name="Wrobel A."/>
            <person name="Rasinkangas P."/>
            <person name="Parkhill J."/>
            <person name="Rea M.C."/>
            <person name="O'Sullivan O."/>
            <person name="Ritari J."/>
            <person name="Douillard F.P."/>
            <person name="Paul Ross R."/>
            <person name="Yang R."/>
            <person name="Briner A.E."/>
            <person name="Felis G.E."/>
            <person name="de Vos W.M."/>
            <person name="Barrangou R."/>
            <person name="Klaenhammer T.R."/>
            <person name="Caufield P.W."/>
            <person name="Cui Y."/>
            <person name="Zhang H."/>
            <person name="O'Toole P.W."/>
        </authorList>
    </citation>
    <scope>NUCLEOTIDE SEQUENCE [LARGE SCALE GENOMIC DNA]</scope>
    <source>
        <strain evidence="13 14">DSM 14340</strain>
    </source>
</reference>
<evidence type="ECO:0000256" key="5">
    <source>
        <dbReference type="ARBA" id="ARBA00022977"/>
    </source>
</evidence>
<feature type="binding site" evidence="9">
    <location>
        <position position="161"/>
    </location>
    <ligand>
        <name>2-[(2R,5Z)-2-carboxy-4-methylthiazol-5(2H)-ylidene]ethyl phosphate</name>
        <dbReference type="ChEBI" id="CHEBI:62899"/>
    </ligand>
</feature>
<feature type="binding site" evidence="9">
    <location>
        <position position="103"/>
    </location>
    <ligand>
        <name>4-amino-2-methyl-5-(diphosphooxymethyl)pyrimidine</name>
        <dbReference type="ChEBI" id="CHEBI:57841"/>
    </ligand>
</feature>
<feature type="binding site" evidence="9">
    <location>
        <position position="64"/>
    </location>
    <ligand>
        <name>4-amino-2-methyl-5-(diphosphooxymethyl)pyrimidine</name>
        <dbReference type="ChEBI" id="CHEBI:57841"/>
    </ligand>
</feature>
<evidence type="ECO:0000256" key="4">
    <source>
        <dbReference type="ARBA" id="ARBA00022842"/>
    </source>
</evidence>
<dbReference type="EMBL" id="AZEX01000009">
    <property type="protein sequence ID" value="KRL61745.1"/>
    <property type="molecule type" value="Genomic_DNA"/>
</dbReference>